<dbReference type="GO" id="GO:0016627">
    <property type="term" value="F:oxidoreductase activity, acting on the CH-CH group of donors"/>
    <property type="evidence" value="ECO:0007669"/>
    <property type="project" value="InterPro"/>
</dbReference>
<sequence>MTDTPEIEEYRERARQWLAANLEPRDPGQGAHGRGGTQQDDEGFSAERALQKKLYEAGYAGINWPSEYGGQGLSDRHARAFAEEAARYRMPDLGHAGGTTYGPCGQTIVRHGAPEFLARHVPRMLAGDELFVQLFSEPSAGSDMAGITTRAVRDGGRWLITGSKIWTSGAHQADYGMCLARTDWDAPKHRGLTWFAVPLRAKGVTIRPIREITGDAEFCEEFLDEVEVGDDAVIGEVNQGWTVAQTLLLVERGAGRDDPVNLPTTQAADVDPFLLNLTRAAGRAQDPVARQAVARIHTADWARGQLGQRITGLLRSGEKPAAGVASYWKLAAGVYNPERARLVLEIGQGLGLVWKDGDEEGRHAALDYLNSRVWSIAGGSNEMQRNAISEQVLGMPREPSFDRGKPFREVVNSAREWFKS</sequence>
<dbReference type="Gene3D" id="1.20.140.10">
    <property type="entry name" value="Butyryl-CoA Dehydrogenase, subunit A, domain 3"/>
    <property type="match status" value="1"/>
</dbReference>
<keyword evidence="3" id="KW-0274">FAD</keyword>
<evidence type="ECO:0000256" key="2">
    <source>
        <dbReference type="ARBA" id="ARBA00022630"/>
    </source>
</evidence>
<dbReference type="InterPro" id="IPR052161">
    <property type="entry name" value="Mycobact_Acyl-CoA_DH"/>
</dbReference>
<dbReference type="FunFam" id="2.40.110.10:FF:000011">
    <property type="entry name" value="Acyl-CoA dehydrogenase FadE34"/>
    <property type="match status" value="1"/>
</dbReference>
<dbReference type="InterPro" id="IPR036250">
    <property type="entry name" value="AcylCo_DH-like_C"/>
</dbReference>
<dbReference type="SUPFAM" id="SSF56645">
    <property type="entry name" value="Acyl-CoA dehydrogenase NM domain-like"/>
    <property type="match status" value="1"/>
</dbReference>
<keyword evidence="2" id="KW-0285">Flavoprotein</keyword>
<dbReference type="AlphaFoldDB" id="A0A1V2ILH9"/>
<dbReference type="OrthoDB" id="3778631at2"/>
<evidence type="ECO:0000259" key="7">
    <source>
        <dbReference type="Pfam" id="PF02771"/>
    </source>
</evidence>
<dbReference type="Proteomes" id="UP000188929">
    <property type="component" value="Unassembled WGS sequence"/>
</dbReference>
<evidence type="ECO:0000313" key="9">
    <source>
        <dbReference type="Proteomes" id="UP000188929"/>
    </source>
</evidence>
<dbReference type="InterPro" id="IPR046373">
    <property type="entry name" value="Acyl-CoA_Oxase/DH_mid-dom_sf"/>
</dbReference>
<dbReference type="InterPro" id="IPR037069">
    <property type="entry name" value="AcylCoA_DH/ox_N_sf"/>
</dbReference>
<feature type="region of interest" description="Disordered" evidence="5">
    <location>
        <begin position="1"/>
        <end position="42"/>
    </location>
</feature>
<evidence type="ECO:0000256" key="3">
    <source>
        <dbReference type="ARBA" id="ARBA00022827"/>
    </source>
</evidence>
<keyword evidence="9" id="KW-1185">Reference proteome</keyword>
<accession>A0A1V2ILH9</accession>
<dbReference type="Pfam" id="PF02770">
    <property type="entry name" value="Acyl-CoA_dh_M"/>
    <property type="match status" value="1"/>
</dbReference>
<evidence type="ECO:0000259" key="6">
    <source>
        <dbReference type="Pfam" id="PF02770"/>
    </source>
</evidence>
<dbReference type="Gene3D" id="2.40.110.10">
    <property type="entry name" value="Butyryl-CoA Dehydrogenase, subunit A, domain 2"/>
    <property type="match status" value="1"/>
</dbReference>
<comment type="caution">
    <text evidence="8">The sequence shown here is derived from an EMBL/GenBank/DDBJ whole genome shotgun (WGS) entry which is preliminary data.</text>
</comment>
<dbReference type="Pfam" id="PF02771">
    <property type="entry name" value="Acyl-CoA_dh_N"/>
    <property type="match status" value="1"/>
</dbReference>
<feature type="domain" description="Acyl-CoA dehydrogenase/oxidase N-terminal" evidence="7">
    <location>
        <begin position="4"/>
        <end position="128"/>
    </location>
</feature>
<protein>
    <submittedName>
        <fullName evidence="8">Acyl-CoA dehydrogenase</fullName>
    </submittedName>
</protein>
<evidence type="ECO:0000313" key="8">
    <source>
        <dbReference type="EMBL" id="ONH33336.1"/>
    </source>
</evidence>
<comment type="cofactor">
    <cofactor evidence="1">
        <name>FAD</name>
        <dbReference type="ChEBI" id="CHEBI:57692"/>
    </cofactor>
</comment>
<proteinExistence type="predicted"/>
<dbReference type="SUPFAM" id="SSF47203">
    <property type="entry name" value="Acyl-CoA dehydrogenase C-terminal domain-like"/>
    <property type="match status" value="1"/>
</dbReference>
<dbReference type="Gene3D" id="1.10.540.10">
    <property type="entry name" value="Acyl-CoA dehydrogenase/oxidase, N-terminal domain"/>
    <property type="match status" value="1"/>
</dbReference>
<dbReference type="EMBL" id="MOMC01000005">
    <property type="protein sequence ID" value="ONH33336.1"/>
    <property type="molecule type" value="Genomic_DNA"/>
</dbReference>
<evidence type="ECO:0000256" key="4">
    <source>
        <dbReference type="ARBA" id="ARBA00023002"/>
    </source>
</evidence>
<dbReference type="PANTHER" id="PTHR43292">
    <property type="entry name" value="ACYL-COA DEHYDROGENASE"/>
    <property type="match status" value="1"/>
</dbReference>
<reference evidence="9" key="1">
    <citation type="submission" date="2016-10" db="EMBL/GenBank/DDBJ databases">
        <title>Frankia sp. NRRL B-16386 Genome sequencing.</title>
        <authorList>
            <person name="Ghodhbane-Gtari F."/>
            <person name="Swanson E."/>
            <person name="Gueddou A."/>
            <person name="Hezbri K."/>
            <person name="Ktari K."/>
            <person name="Nouioui I."/>
            <person name="Morris K."/>
            <person name="Simpson S."/>
            <person name="Abebe-Akele F."/>
            <person name="Thomas K."/>
            <person name="Gtari M."/>
            <person name="Tisa L.S."/>
        </authorList>
    </citation>
    <scope>NUCLEOTIDE SEQUENCE [LARGE SCALE GENOMIC DNA]</scope>
    <source>
        <strain evidence="9">NRRL B-16386</strain>
    </source>
</reference>
<dbReference type="RefSeq" id="WP_076812957.1">
    <property type="nucleotide sequence ID" value="NZ_MOMC01000005.1"/>
</dbReference>
<dbReference type="GO" id="GO:0050660">
    <property type="term" value="F:flavin adenine dinucleotide binding"/>
    <property type="evidence" value="ECO:0007669"/>
    <property type="project" value="InterPro"/>
</dbReference>
<dbReference type="InterPro" id="IPR013786">
    <property type="entry name" value="AcylCoA_DH/ox_N"/>
</dbReference>
<gene>
    <name evidence="8" type="ORF">BL253_01775</name>
</gene>
<feature type="domain" description="Acyl-CoA oxidase/dehydrogenase middle" evidence="6">
    <location>
        <begin position="135"/>
        <end position="214"/>
    </location>
</feature>
<dbReference type="STRING" id="1834516.BL253_01775"/>
<dbReference type="InterPro" id="IPR006091">
    <property type="entry name" value="Acyl-CoA_Oxase/DH_mid-dom"/>
</dbReference>
<keyword evidence="4" id="KW-0560">Oxidoreductase</keyword>
<dbReference type="InterPro" id="IPR009100">
    <property type="entry name" value="AcylCoA_DH/oxidase_NM_dom_sf"/>
</dbReference>
<evidence type="ECO:0000256" key="1">
    <source>
        <dbReference type="ARBA" id="ARBA00001974"/>
    </source>
</evidence>
<dbReference type="GO" id="GO:0005886">
    <property type="term" value="C:plasma membrane"/>
    <property type="evidence" value="ECO:0007669"/>
    <property type="project" value="TreeGrafter"/>
</dbReference>
<dbReference type="PANTHER" id="PTHR43292:SF4">
    <property type="entry name" value="ACYL-COA DEHYDROGENASE FADE34"/>
    <property type="match status" value="1"/>
</dbReference>
<organism evidence="8 9">
    <name type="scientific">Pseudofrankia asymbiotica</name>
    <dbReference type="NCBI Taxonomy" id="1834516"/>
    <lineage>
        <taxon>Bacteria</taxon>
        <taxon>Bacillati</taxon>
        <taxon>Actinomycetota</taxon>
        <taxon>Actinomycetes</taxon>
        <taxon>Frankiales</taxon>
        <taxon>Frankiaceae</taxon>
        <taxon>Pseudofrankia</taxon>
    </lineage>
</organism>
<name>A0A1V2ILH9_9ACTN</name>
<evidence type="ECO:0000256" key="5">
    <source>
        <dbReference type="SAM" id="MobiDB-lite"/>
    </source>
</evidence>